<reference evidence="1 2" key="1">
    <citation type="submission" date="2017-06" db="EMBL/GenBank/DDBJ databases">
        <title>Novel microbial phyla capable of carbon fixation and sulfur reduction in deep-sea sediments.</title>
        <authorList>
            <person name="Huang J."/>
            <person name="Baker B."/>
            <person name="Wang Y."/>
        </authorList>
    </citation>
    <scope>NUCLEOTIDE SEQUENCE [LARGE SCALE GENOMIC DNA]</scope>
    <source>
        <strain evidence="1">B3_TA06</strain>
    </source>
</reference>
<accession>A0A532UNN1</accession>
<protein>
    <recommendedName>
        <fullName evidence="3">Squalene cyclase C-terminal domain-containing protein</fullName>
    </recommendedName>
</protein>
<dbReference type="CDD" id="cd00688">
    <property type="entry name" value="ISOPREN_C2_like"/>
    <property type="match status" value="1"/>
</dbReference>
<dbReference type="Proteomes" id="UP000317778">
    <property type="component" value="Unassembled WGS sequence"/>
</dbReference>
<organism evidence="1 2">
    <name type="scientific">candidate division TA06 bacterium B3_TA06</name>
    <dbReference type="NCBI Taxonomy" id="2012487"/>
    <lineage>
        <taxon>Bacteria</taxon>
        <taxon>Bacteria division TA06</taxon>
    </lineage>
</organism>
<comment type="caution">
    <text evidence="1">The sequence shown here is derived from an EMBL/GenBank/DDBJ whole genome shotgun (WGS) entry which is preliminary data.</text>
</comment>
<proteinExistence type="predicted"/>
<name>A0A532UNN1_UNCT6</name>
<dbReference type="AlphaFoldDB" id="A0A532UNN1"/>
<gene>
    <name evidence="1" type="ORF">CEE36_11545</name>
</gene>
<evidence type="ECO:0000313" key="1">
    <source>
        <dbReference type="EMBL" id="TKJ36538.1"/>
    </source>
</evidence>
<dbReference type="InterPro" id="IPR008930">
    <property type="entry name" value="Terpenoid_cyclase/PrenylTrfase"/>
</dbReference>
<evidence type="ECO:0000313" key="2">
    <source>
        <dbReference type="Proteomes" id="UP000317778"/>
    </source>
</evidence>
<dbReference type="SUPFAM" id="SSF48239">
    <property type="entry name" value="Terpenoid cyclases/Protein prenyltransferases"/>
    <property type="match status" value="1"/>
</dbReference>
<dbReference type="Gene3D" id="1.50.10.20">
    <property type="match status" value="1"/>
</dbReference>
<dbReference type="EMBL" id="NJBO01000042">
    <property type="protein sequence ID" value="TKJ36538.1"/>
    <property type="molecule type" value="Genomic_DNA"/>
</dbReference>
<sequence>MVSIDKAISYVQSRGDAIEKARLASILYQEPCPKSVLEELSQLQFADGGFSYWLPGRSVSTVCDTAYLLSWFDDLSIRTDEMLDRAIEFIFRHQRPDGGWDEVEEIKELDPPDWLTPGRLKTRVWLTAYCAHRLFRFGFAESPKSKACPAEFLMAHQESSGRLTGYLRATWDALVLFAYYPGKDSEPFRKALAVTESECRAEEWDAGYLCWLLRCLRDAALEASHPLVSRCITALESKQETDGSWQPEEGEEGYEVQAVLEALRLLKGYGRI</sequence>
<evidence type="ECO:0008006" key="3">
    <source>
        <dbReference type="Google" id="ProtNLM"/>
    </source>
</evidence>